<keyword evidence="1" id="KW-0472">Membrane</keyword>
<proteinExistence type="predicted"/>
<reference evidence="2 3" key="1">
    <citation type="submission" date="2018-07" db="EMBL/GenBank/DDBJ databases">
        <title>Modular assembly of carbohydrate-degrading microbial communities in the ocean.</title>
        <authorList>
            <person name="Enke T.N."/>
            <person name="Datta M.S."/>
            <person name="Schwartzman J.A."/>
            <person name="Cermak N."/>
            <person name="Schmitz D.A."/>
            <person name="Barrere J."/>
            <person name="Cordero O.X."/>
        </authorList>
    </citation>
    <scope>NUCLEOTIDE SEQUENCE [LARGE SCALE GENOMIC DNA]</scope>
    <source>
        <strain evidence="2 3">C3M10</strain>
    </source>
</reference>
<feature type="transmembrane region" description="Helical" evidence="1">
    <location>
        <begin position="52"/>
        <end position="69"/>
    </location>
</feature>
<dbReference type="Proteomes" id="UP000252706">
    <property type="component" value="Unassembled WGS sequence"/>
</dbReference>
<dbReference type="AlphaFoldDB" id="A0A366WXW5"/>
<protein>
    <submittedName>
        <fullName evidence="2">Uncharacterized protein</fullName>
    </submittedName>
</protein>
<evidence type="ECO:0000313" key="2">
    <source>
        <dbReference type="EMBL" id="RBW54510.1"/>
    </source>
</evidence>
<keyword evidence="1" id="KW-0812">Transmembrane</keyword>
<keyword evidence="1" id="KW-1133">Transmembrane helix</keyword>
<comment type="caution">
    <text evidence="2">The sequence shown here is derived from an EMBL/GenBank/DDBJ whole genome shotgun (WGS) entry which is preliminary data.</text>
</comment>
<evidence type="ECO:0000313" key="3">
    <source>
        <dbReference type="Proteomes" id="UP000252706"/>
    </source>
</evidence>
<organism evidence="2 3">
    <name type="scientific">Phaeobacter gallaeciensis</name>
    <dbReference type="NCBI Taxonomy" id="60890"/>
    <lineage>
        <taxon>Bacteria</taxon>
        <taxon>Pseudomonadati</taxon>
        <taxon>Pseudomonadota</taxon>
        <taxon>Alphaproteobacteria</taxon>
        <taxon>Rhodobacterales</taxon>
        <taxon>Roseobacteraceae</taxon>
        <taxon>Phaeobacter</taxon>
    </lineage>
</organism>
<sequence>MVWDEQAKRILMIQENGFGQGSLSMDLCTRWRPTPPFLQIEFRLNTVSADKIPAALIITPFLMATALIYEDLYLR</sequence>
<evidence type="ECO:0000256" key="1">
    <source>
        <dbReference type="SAM" id="Phobius"/>
    </source>
</evidence>
<accession>A0A366WXW5</accession>
<name>A0A366WXW5_9RHOB</name>
<dbReference type="EMBL" id="QOCE01000031">
    <property type="protein sequence ID" value="RBW54510.1"/>
    <property type="molecule type" value="Genomic_DNA"/>
</dbReference>
<gene>
    <name evidence="2" type="ORF">DS909_11780</name>
</gene>